<dbReference type="Pfam" id="PF21671">
    <property type="entry name" value="CPL1-like"/>
    <property type="match status" value="1"/>
</dbReference>
<dbReference type="OrthoDB" id="439917at2759"/>
<dbReference type="AlphaFoldDB" id="A0A9P6AR54"/>
<feature type="domain" description="Protein CPL1-like" evidence="1">
    <location>
        <begin position="16"/>
        <end position="72"/>
    </location>
</feature>
<comment type="caution">
    <text evidence="2">The sequence shown here is derived from an EMBL/GenBank/DDBJ whole genome shotgun (WGS) entry which is preliminary data.</text>
</comment>
<name>A0A9P6AR54_9AGAM</name>
<evidence type="ECO:0000313" key="3">
    <source>
        <dbReference type="Proteomes" id="UP000886523"/>
    </source>
</evidence>
<sequence length="79" mass="8059">MTKCGVYDQTASRTGFECIDTKTNLESCGGCTIAYGSEPATGVDCTNIPGATVFGCESGVCAVTQCKEGWSLVGSSACE</sequence>
<dbReference type="EMBL" id="MU129016">
    <property type="protein sequence ID" value="KAF9510440.1"/>
    <property type="molecule type" value="Genomic_DNA"/>
</dbReference>
<dbReference type="Proteomes" id="UP000886523">
    <property type="component" value="Unassembled WGS sequence"/>
</dbReference>
<dbReference type="InterPro" id="IPR038955">
    <property type="entry name" value="PriA/CPL1_fungi"/>
</dbReference>
<proteinExistence type="predicted"/>
<dbReference type="InterPro" id="IPR048661">
    <property type="entry name" value="CPL1-like"/>
</dbReference>
<protein>
    <recommendedName>
        <fullName evidence="1">Protein CPL1-like domain-containing protein</fullName>
    </recommendedName>
</protein>
<evidence type="ECO:0000259" key="1">
    <source>
        <dbReference type="Pfam" id="PF21671"/>
    </source>
</evidence>
<accession>A0A9P6AR54</accession>
<evidence type="ECO:0000313" key="2">
    <source>
        <dbReference type="EMBL" id="KAF9510440.1"/>
    </source>
</evidence>
<gene>
    <name evidence="2" type="ORF">BS47DRAFT_68362</name>
</gene>
<organism evidence="2 3">
    <name type="scientific">Hydnum rufescens UP504</name>
    <dbReference type="NCBI Taxonomy" id="1448309"/>
    <lineage>
        <taxon>Eukaryota</taxon>
        <taxon>Fungi</taxon>
        <taxon>Dikarya</taxon>
        <taxon>Basidiomycota</taxon>
        <taxon>Agaricomycotina</taxon>
        <taxon>Agaricomycetes</taxon>
        <taxon>Cantharellales</taxon>
        <taxon>Hydnaceae</taxon>
        <taxon>Hydnum</taxon>
    </lineage>
</organism>
<reference evidence="2" key="1">
    <citation type="journal article" date="2020" name="Nat. Commun.">
        <title>Large-scale genome sequencing of mycorrhizal fungi provides insights into the early evolution of symbiotic traits.</title>
        <authorList>
            <person name="Miyauchi S."/>
            <person name="Kiss E."/>
            <person name="Kuo A."/>
            <person name="Drula E."/>
            <person name="Kohler A."/>
            <person name="Sanchez-Garcia M."/>
            <person name="Morin E."/>
            <person name="Andreopoulos B."/>
            <person name="Barry K.W."/>
            <person name="Bonito G."/>
            <person name="Buee M."/>
            <person name="Carver A."/>
            <person name="Chen C."/>
            <person name="Cichocki N."/>
            <person name="Clum A."/>
            <person name="Culley D."/>
            <person name="Crous P.W."/>
            <person name="Fauchery L."/>
            <person name="Girlanda M."/>
            <person name="Hayes R.D."/>
            <person name="Keri Z."/>
            <person name="LaButti K."/>
            <person name="Lipzen A."/>
            <person name="Lombard V."/>
            <person name="Magnuson J."/>
            <person name="Maillard F."/>
            <person name="Murat C."/>
            <person name="Nolan M."/>
            <person name="Ohm R.A."/>
            <person name="Pangilinan J."/>
            <person name="Pereira M.F."/>
            <person name="Perotto S."/>
            <person name="Peter M."/>
            <person name="Pfister S."/>
            <person name="Riley R."/>
            <person name="Sitrit Y."/>
            <person name="Stielow J.B."/>
            <person name="Szollosi G."/>
            <person name="Zifcakova L."/>
            <person name="Stursova M."/>
            <person name="Spatafora J.W."/>
            <person name="Tedersoo L."/>
            <person name="Vaario L.M."/>
            <person name="Yamada A."/>
            <person name="Yan M."/>
            <person name="Wang P."/>
            <person name="Xu J."/>
            <person name="Bruns T."/>
            <person name="Baldrian P."/>
            <person name="Vilgalys R."/>
            <person name="Dunand C."/>
            <person name="Henrissat B."/>
            <person name="Grigoriev I.V."/>
            <person name="Hibbett D."/>
            <person name="Nagy L.G."/>
            <person name="Martin F.M."/>
        </authorList>
    </citation>
    <scope>NUCLEOTIDE SEQUENCE</scope>
    <source>
        <strain evidence="2">UP504</strain>
    </source>
</reference>
<dbReference type="PANTHER" id="PTHR35192">
    <property type="entry name" value="PROTEIN, PUTATIVE-RELATED"/>
    <property type="match status" value="1"/>
</dbReference>
<keyword evidence="3" id="KW-1185">Reference proteome</keyword>
<dbReference type="PANTHER" id="PTHR35192:SF2">
    <property type="entry name" value="APPLE DOMAIN-CONTAINING PROTEIN"/>
    <property type="match status" value="1"/>
</dbReference>